<accession>A0A3D3R3K7</accession>
<dbReference type="Proteomes" id="UP000263642">
    <property type="component" value="Unassembled WGS sequence"/>
</dbReference>
<comment type="caution">
    <text evidence="1">The sequence shown here is derived from an EMBL/GenBank/DDBJ whole genome shotgun (WGS) entry which is preliminary data.</text>
</comment>
<reference evidence="1 2" key="1">
    <citation type="journal article" date="2018" name="Nat. Biotechnol.">
        <title>A standardized bacterial taxonomy based on genome phylogeny substantially revises the tree of life.</title>
        <authorList>
            <person name="Parks D.H."/>
            <person name="Chuvochina M."/>
            <person name="Waite D.W."/>
            <person name="Rinke C."/>
            <person name="Skarshewski A."/>
            <person name="Chaumeil P.A."/>
            <person name="Hugenholtz P."/>
        </authorList>
    </citation>
    <scope>NUCLEOTIDE SEQUENCE [LARGE SCALE GENOMIC DNA]</scope>
    <source>
        <strain evidence="1">UBA9375</strain>
    </source>
</reference>
<evidence type="ECO:0000313" key="2">
    <source>
        <dbReference type="Proteomes" id="UP000263642"/>
    </source>
</evidence>
<organism evidence="1 2">
    <name type="scientific">Gimesia maris</name>
    <dbReference type="NCBI Taxonomy" id="122"/>
    <lineage>
        <taxon>Bacteria</taxon>
        <taxon>Pseudomonadati</taxon>
        <taxon>Planctomycetota</taxon>
        <taxon>Planctomycetia</taxon>
        <taxon>Planctomycetales</taxon>
        <taxon>Planctomycetaceae</taxon>
        <taxon>Gimesia</taxon>
    </lineage>
</organism>
<sequence>MSEKPFTDQELLAYLDENLSVDLMSQVEATLRSSDSLRVRLASLSRQRNDGVHSVGEIWRRNRLSCPSRSQLGGYLLETLPPAYHEFIEFHLTETGCRYCQANLEDLKAGLSAASQDSNRRRQKYLQSSAGYLSADKDEH</sequence>
<name>A0A3D3R3K7_9PLAN</name>
<dbReference type="AlphaFoldDB" id="A0A3D3R3K7"/>
<protein>
    <submittedName>
        <fullName evidence="1">Uncharacterized protein</fullName>
    </submittedName>
</protein>
<evidence type="ECO:0000313" key="1">
    <source>
        <dbReference type="EMBL" id="HCO23166.1"/>
    </source>
</evidence>
<proteinExistence type="predicted"/>
<gene>
    <name evidence="1" type="ORF">DIT97_08935</name>
</gene>
<dbReference type="EMBL" id="DQAY01000053">
    <property type="protein sequence ID" value="HCO23166.1"/>
    <property type="molecule type" value="Genomic_DNA"/>
</dbReference>